<dbReference type="Proteomes" id="UP000515788">
    <property type="component" value="Chromosome 6"/>
</dbReference>
<dbReference type="KEGG" id="tgb:HG536_0F04790"/>
<dbReference type="OrthoDB" id="3973452at2759"/>
<dbReference type="EMBL" id="CP059251">
    <property type="protein sequence ID" value="QLL34152.1"/>
    <property type="molecule type" value="Genomic_DNA"/>
</dbReference>
<evidence type="ECO:0000259" key="1">
    <source>
        <dbReference type="Pfam" id="PF12384"/>
    </source>
</evidence>
<dbReference type="Gene3D" id="2.40.70.10">
    <property type="entry name" value="Acid Proteases"/>
    <property type="match status" value="1"/>
</dbReference>
<dbReference type="AlphaFoldDB" id="A0A7G3ZKW6"/>
<feature type="domain" description="Peptidase A2B Ty3 transposon peptidase" evidence="1">
    <location>
        <begin position="1"/>
        <end position="94"/>
    </location>
</feature>
<evidence type="ECO:0000313" key="2">
    <source>
        <dbReference type="EMBL" id="QLL34152.1"/>
    </source>
</evidence>
<dbReference type="Pfam" id="PF12384">
    <property type="entry name" value="Peptidase_A2B"/>
    <property type="match status" value="1"/>
</dbReference>
<dbReference type="SUPFAM" id="SSF50630">
    <property type="entry name" value="Acid proteases"/>
    <property type="match status" value="1"/>
</dbReference>
<dbReference type="InterPro" id="IPR021109">
    <property type="entry name" value="Peptidase_aspartic_dom_sf"/>
</dbReference>
<evidence type="ECO:0000313" key="3">
    <source>
        <dbReference type="Proteomes" id="UP000515788"/>
    </source>
</evidence>
<dbReference type="RefSeq" id="XP_037140826.1">
    <property type="nucleotide sequence ID" value="XM_037284930.1"/>
</dbReference>
<name>A0A7G3ZKW6_9SACH</name>
<protein>
    <recommendedName>
        <fullName evidence="1">Peptidase A2B Ty3 transposon peptidase domain-containing protein</fullName>
    </recommendedName>
</protein>
<dbReference type="InterPro" id="IPR024650">
    <property type="entry name" value="Peptidase_A2B"/>
</dbReference>
<reference evidence="2 3" key="1">
    <citation type="submission" date="2020-06" db="EMBL/GenBank/DDBJ databases">
        <title>The yeast mating-type switching endonuclease HO is a domesticated member of an unorthodox homing genetic element family.</title>
        <authorList>
            <person name="Coughlan A.Y."/>
            <person name="Lombardi L."/>
            <person name="Braun-Galleani S."/>
            <person name="Martos A.R."/>
            <person name="Galeote V."/>
            <person name="Bigey F."/>
            <person name="Dequin S."/>
            <person name="Byrne K.P."/>
            <person name="Wolfe K.H."/>
        </authorList>
    </citation>
    <scope>NUCLEOTIDE SEQUENCE [LARGE SCALE GENOMIC DNA]</scope>
    <source>
        <strain evidence="2 3">CBS764</strain>
    </source>
</reference>
<sequence>MKILFDSGSPTSFLHSDMVKILNLRTNQTPPFRFRGFIPTDSSTTTQAVSLTFPVEDLQITVAAYVLESMDYRMLIGNPILHRYPKLLSIILTSTPNRTLLHHRLK</sequence>
<dbReference type="CDD" id="cd00303">
    <property type="entry name" value="retropepsin_like"/>
    <property type="match status" value="1"/>
</dbReference>
<gene>
    <name evidence="2" type="ORF">HG536_0F04790</name>
</gene>
<accession>A0A7G3ZKW6</accession>
<organism evidence="2 3">
    <name type="scientific">Torulaspora globosa</name>
    <dbReference type="NCBI Taxonomy" id="48254"/>
    <lineage>
        <taxon>Eukaryota</taxon>
        <taxon>Fungi</taxon>
        <taxon>Dikarya</taxon>
        <taxon>Ascomycota</taxon>
        <taxon>Saccharomycotina</taxon>
        <taxon>Saccharomycetes</taxon>
        <taxon>Saccharomycetales</taxon>
        <taxon>Saccharomycetaceae</taxon>
        <taxon>Torulaspora</taxon>
    </lineage>
</organism>
<keyword evidence="3" id="KW-1185">Reference proteome</keyword>
<proteinExistence type="predicted"/>
<dbReference type="GeneID" id="59327367"/>